<evidence type="ECO:0000313" key="3">
    <source>
        <dbReference type="Proteomes" id="UP000759537"/>
    </source>
</evidence>
<dbReference type="OrthoDB" id="3144405at2759"/>
<dbReference type="AlphaFoldDB" id="A0A9P5MZB4"/>
<feature type="compositionally biased region" description="Polar residues" evidence="1">
    <location>
        <begin position="399"/>
        <end position="410"/>
    </location>
</feature>
<reference evidence="2" key="1">
    <citation type="submission" date="2019-10" db="EMBL/GenBank/DDBJ databases">
        <authorList>
            <consortium name="DOE Joint Genome Institute"/>
            <person name="Kuo A."/>
            <person name="Miyauchi S."/>
            <person name="Kiss E."/>
            <person name="Drula E."/>
            <person name="Kohler A."/>
            <person name="Sanchez-Garcia M."/>
            <person name="Andreopoulos B."/>
            <person name="Barry K.W."/>
            <person name="Bonito G."/>
            <person name="Buee M."/>
            <person name="Carver A."/>
            <person name="Chen C."/>
            <person name="Cichocki N."/>
            <person name="Clum A."/>
            <person name="Culley D."/>
            <person name="Crous P.W."/>
            <person name="Fauchery L."/>
            <person name="Girlanda M."/>
            <person name="Hayes R."/>
            <person name="Keri Z."/>
            <person name="LaButti K."/>
            <person name="Lipzen A."/>
            <person name="Lombard V."/>
            <person name="Magnuson J."/>
            <person name="Maillard F."/>
            <person name="Morin E."/>
            <person name="Murat C."/>
            <person name="Nolan M."/>
            <person name="Ohm R."/>
            <person name="Pangilinan J."/>
            <person name="Pereira M."/>
            <person name="Perotto S."/>
            <person name="Peter M."/>
            <person name="Riley R."/>
            <person name="Sitrit Y."/>
            <person name="Stielow B."/>
            <person name="Szollosi G."/>
            <person name="Zifcakova L."/>
            <person name="Stursova M."/>
            <person name="Spatafora J.W."/>
            <person name="Tedersoo L."/>
            <person name="Vaario L.-M."/>
            <person name="Yamada A."/>
            <person name="Yan M."/>
            <person name="Wang P."/>
            <person name="Xu J."/>
            <person name="Bruns T."/>
            <person name="Baldrian P."/>
            <person name="Vilgalys R."/>
            <person name="Henrissat B."/>
            <person name="Grigoriev I.V."/>
            <person name="Hibbett D."/>
            <person name="Nagy L.G."/>
            <person name="Martin F.M."/>
        </authorList>
    </citation>
    <scope>NUCLEOTIDE SEQUENCE</scope>
    <source>
        <strain evidence="2">Prilba</strain>
    </source>
</reference>
<evidence type="ECO:0000256" key="1">
    <source>
        <dbReference type="SAM" id="MobiDB-lite"/>
    </source>
</evidence>
<feature type="compositionally biased region" description="Basic and acidic residues" evidence="1">
    <location>
        <begin position="212"/>
        <end position="228"/>
    </location>
</feature>
<organism evidence="2 3">
    <name type="scientific">Russula ochroleuca</name>
    <dbReference type="NCBI Taxonomy" id="152965"/>
    <lineage>
        <taxon>Eukaryota</taxon>
        <taxon>Fungi</taxon>
        <taxon>Dikarya</taxon>
        <taxon>Basidiomycota</taxon>
        <taxon>Agaricomycotina</taxon>
        <taxon>Agaricomycetes</taxon>
        <taxon>Russulales</taxon>
        <taxon>Russulaceae</taxon>
        <taxon>Russula</taxon>
    </lineage>
</organism>
<name>A0A9P5MZB4_9AGAM</name>
<proteinExistence type="predicted"/>
<dbReference type="Proteomes" id="UP000759537">
    <property type="component" value="Unassembled WGS sequence"/>
</dbReference>
<feature type="region of interest" description="Disordered" evidence="1">
    <location>
        <begin position="178"/>
        <end position="358"/>
    </location>
</feature>
<feature type="region of interest" description="Disordered" evidence="1">
    <location>
        <begin position="516"/>
        <end position="565"/>
    </location>
</feature>
<keyword evidence="3" id="KW-1185">Reference proteome</keyword>
<gene>
    <name evidence="2" type="ORF">DFH94DRAFT_369276</name>
</gene>
<feature type="compositionally biased region" description="Pro residues" evidence="1">
    <location>
        <begin position="326"/>
        <end position="336"/>
    </location>
</feature>
<sequence>MSETLNAPWIADYLIRIAETYGCNLSNVPVHIRPGKKVQLLQFLTFRHFLENDCVWAWVSDKHQQIAVRFSQHALDEYERFKDGKRFTQQHCAIATIKSFKPIFQRIPTGTVGKMTISETLALNVDSVQIVGAAGEPEFGSPRTLDTHSELNEWMEGLRAGDGSGNVLKLRKAKKLAQERGESSVTETPTVCERRDDWPGKQIDVGHYPVQSERKANAEQHDWRESIAKKPLGFYKRPTGNSVTAPKPAPTGPNQKNGSLPPVKRISKPGKGALDLDSSPVATHGTYDGSPVRLQRQTTPSEWTTSPERPNIQLSPSREVVDQLPISPPSTPPPFTPELVGQSTLVPEPADDPQATPETLQQAELTSLRPLTPKSLSLPSISAFSSALVTTNSRHKATSLPTDVFGSTVSHARRVPPPSAKSTKEPYGEVLVPGSDSGGPDTQSSSIEGSSSLIQRRATIPAGPGRVTASLGMNSCPERVNDAHDAQRSVLQPGLSQEPDKGQLDELSRMALNGSYTDHVRGSGVQTHNGAGDDRGGTVEPGLPSPPEPSYEPLPPSSLPIYSQNPHWDRSMVEVEETVAMEGTPSHVTAQHLPTSIAKRTHVSPSPRPAKRSRLMSCEPVNHSREAHGAATRKVFDPELLMVGIEVDLTDYDGNPPPYPRKEGMSRLNLEPPGHPLLITNSKLAEIWKSVCKYRGWCET</sequence>
<feature type="compositionally biased region" description="Polar residues" evidence="1">
    <location>
        <begin position="295"/>
        <end position="316"/>
    </location>
</feature>
<evidence type="ECO:0008006" key="4">
    <source>
        <dbReference type="Google" id="ProtNLM"/>
    </source>
</evidence>
<reference evidence="2" key="2">
    <citation type="journal article" date="2020" name="Nat. Commun.">
        <title>Large-scale genome sequencing of mycorrhizal fungi provides insights into the early evolution of symbiotic traits.</title>
        <authorList>
            <person name="Miyauchi S."/>
            <person name="Kiss E."/>
            <person name="Kuo A."/>
            <person name="Drula E."/>
            <person name="Kohler A."/>
            <person name="Sanchez-Garcia M."/>
            <person name="Morin E."/>
            <person name="Andreopoulos B."/>
            <person name="Barry K.W."/>
            <person name="Bonito G."/>
            <person name="Buee M."/>
            <person name="Carver A."/>
            <person name="Chen C."/>
            <person name="Cichocki N."/>
            <person name="Clum A."/>
            <person name="Culley D."/>
            <person name="Crous P.W."/>
            <person name="Fauchery L."/>
            <person name="Girlanda M."/>
            <person name="Hayes R.D."/>
            <person name="Keri Z."/>
            <person name="LaButti K."/>
            <person name="Lipzen A."/>
            <person name="Lombard V."/>
            <person name="Magnuson J."/>
            <person name="Maillard F."/>
            <person name="Murat C."/>
            <person name="Nolan M."/>
            <person name="Ohm R.A."/>
            <person name="Pangilinan J."/>
            <person name="Pereira M.F."/>
            <person name="Perotto S."/>
            <person name="Peter M."/>
            <person name="Pfister S."/>
            <person name="Riley R."/>
            <person name="Sitrit Y."/>
            <person name="Stielow J.B."/>
            <person name="Szollosi G."/>
            <person name="Zifcakova L."/>
            <person name="Stursova M."/>
            <person name="Spatafora J.W."/>
            <person name="Tedersoo L."/>
            <person name="Vaario L.M."/>
            <person name="Yamada A."/>
            <person name="Yan M."/>
            <person name="Wang P."/>
            <person name="Xu J."/>
            <person name="Bruns T."/>
            <person name="Baldrian P."/>
            <person name="Vilgalys R."/>
            <person name="Dunand C."/>
            <person name="Henrissat B."/>
            <person name="Grigoriev I.V."/>
            <person name="Hibbett D."/>
            <person name="Nagy L.G."/>
            <person name="Martin F.M."/>
        </authorList>
    </citation>
    <scope>NUCLEOTIDE SEQUENCE</scope>
    <source>
        <strain evidence="2">Prilba</strain>
    </source>
</reference>
<accession>A0A9P5MZB4</accession>
<feature type="region of interest" description="Disordered" evidence="1">
    <location>
        <begin position="398"/>
        <end position="479"/>
    </location>
</feature>
<feature type="compositionally biased region" description="Pro residues" evidence="1">
    <location>
        <begin position="543"/>
        <end position="558"/>
    </location>
</feature>
<evidence type="ECO:0000313" key="2">
    <source>
        <dbReference type="EMBL" id="KAF8482540.1"/>
    </source>
</evidence>
<protein>
    <recommendedName>
        <fullName evidence="4">Telomere replication protein EST3</fullName>
    </recommendedName>
</protein>
<comment type="caution">
    <text evidence="2">The sequence shown here is derived from an EMBL/GenBank/DDBJ whole genome shotgun (WGS) entry which is preliminary data.</text>
</comment>
<dbReference type="EMBL" id="WHVB01000005">
    <property type="protein sequence ID" value="KAF8482540.1"/>
    <property type="molecule type" value="Genomic_DNA"/>
</dbReference>